<comment type="caution">
    <text evidence="1">The sequence shown here is derived from an EMBL/GenBank/DDBJ whole genome shotgun (WGS) entry which is preliminary data.</text>
</comment>
<dbReference type="EMBL" id="JAEPRD010000159">
    <property type="protein sequence ID" value="KAG2195900.1"/>
    <property type="molecule type" value="Genomic_DNA"/>
</dbReference>
<name>A0A8H7QQF9_9FUNG</name>
<sequence length="73" mass="8202">MDDTNVKLTVDLGYKALQHFNKLSHQIALTVDIGPNVMLAIKYLAGSLIIYKSIDSISNLILCNKRGYQSKKY</sequence>
<evidence type="ECO:0000313" key="1">
    <source>
        <dbReference type="EMBL" id="KAG2195900.1"/>
    </source>
</evidence>
<proteinExistence type="predicted"/>
<keyword evidence="2" id="KW-1185">Reference proteome</keyword>
<dbReference type="AlphaFoldDB" id="A0A8H7QQF9"/>
<accession>A0A8H7QQF9</accession>
<evidence type="ECO:0000313" key="2">
    <source>
        <dbReference type="Proteomes" id="UP000603453"/>
    </source>
</evidence>
<dbReference type="Proteomes" id="UP000603453">
    <property type="component" value="Unassembled WGS sequence"/>
</dbReference>
<gene>
    <name evidence="1" type="ORF">INT47_002943</name>
</gene>
<dbReference type="OrthoDB" id="2262149at2759"/>
<reference evidence="1" key="1">
    <citation type="submission" date="2020-12" db="EMBL/GenBank/DDBJ databases">
        <title>Metabolic potential, ecology and presence of endohyphal bacteria is reflected in genomic diversity of Mucoromycotina.</title>
        <authorList>
            <person name="Muszewska A."/>
            <person name="Okrasinska A."/>
            <person name="Steczkiewicz K."/>
            <person name="Drgas O."/>
            <person name="Orlowska M."/>
            <person name="Perlinska-Lenart U."/>
            <person name="Aleksandrzak-Piekarczyk T."/>
            <person name="Szatraj K."/>
            <person name="Zielenkiewicz U."/>
            <person name="Pilsyk S."/>
            <person name="Malc E."/>
            <person name="Mieczkowski P."/>
            <person name="Kruszewska J.S."/>
            <person name="Biernat P."/>
            <person name="Pawlowska J."/>
        </authorList>
    </citation>
    <scope>NUCLEOTIDE SEQUENCE</scope>
    <source>
        <strain evidence="1">WA0000017839</strain>
    </source>
</reference>
<protein>
    <submittedName>
        <fullName evidence="1">Uncharacterized protein</fullName>
    </submittedName>
</protein>
<organism evidence="1 2">
    <name type="scientific">Mucor saturninus</name>
    <dbReference type="NCBI Taxonomy" id="64648"/>
    <lineage>
        <taxon>Eukaryota</taxon>
        <taxon>Fungi</taxon>
        <taxon>Fungi incertae sedis</taxon>
        <taxon>Mucoromycota</taxon>
        <taxon>Mucoromycotina</taxon>
        <taxon>Mucoromycetes</taxon>
        <taxon>Mucorales</taxon>
        <taxon>Mucorineae</taxon>
        <taxon>Mucoraceae</taxon>
        <taxon>Mucor</taxon>
    </lineage>
</organism>